<feature type="compositionally biased region" description="Low complexity" evidence="1">
    <location>
        <begin position="19"/>
        <end position="63"/>
    </location>
</feature>
<evidence type="ECO:0000313" key="3">
    <source>
        <dbReference type="EMBL" id="KAF6041333.1"/>
    </source>
</evidence>
<evidence type="ECO:0000256" key="1">
    <source>
        <dbReference type="SAM" id="MobiDB-lite"/>
    </source>
</evidence>
<dbReference type="Proteomes" id="UP000593567">
    <property type="component" value="Unassembled WGS sequence"/>
</dbReference>
<sequence length="210" mass="22179">MTTPDANMTTLDANMTTLDANMTTPDANTTTPDATMTTPDATMTTPDATMTTPDATMTTPDANMTTPDANTSTDVPLANRTSTSEPGVTNRQSTPKSRPTSPPGSASNTDSKGLDKKTVIIAVPVAIAGVLLLVLVALLVARYWRKARGNRYNVAGYVYDDTTANDTSAYVNHSYNGKLSSSNSMNLESFSSDYNQNNSNSAGTYKVIAV</sequence>
<organism evidence="3 4">
    <name type="scientific">Bugula neritina</name>
    <name type="common">Brown bryozoan</name>
    <name type="synonym">Sertularia neritina</name>
    <dbReference type="NCBI Taxonomy" id="10212"/>
    <lineage>
        <taxon>Eukaryota</taxon>
        <taxon>Metazoa</taxon>
        <taxon>Spiralia</taxon>
        <taxon>Lophotrochozoa</taxon>
        <taxon>Bryozoa</taxon>
        <taxon>Gymnolaemata</taxon>
        <taxon>Cheilostomatida</taxon>
        <taxon>Flustrina</taxon>
        <taxon>Buguloidea</taxon>
        <taxon>Bugulidae</taxon>
        <taxon>Bugula</taxon>
    </lineage>
</organism>
<name>A0A7J7KTA0_BUGNE</name>
<keyword evidence="2" id="KW-0812">Transmembrane</keyword>
<feature type="region of interest" description="Disordered" evidence="1">
    <location>
        <begin position="1"/>
        <end position="112"/>
    </location>
</feature>
<keyword evidence="4" id="KW-1185">Reference proteome</keyword>
<feature type="transmembrane region" description="Helical" evidence="2">
    <location>
        <begin position="119"/>
        <end position="141"/>
    </location>
</feature>
<evidence type="ECO:0000313" key="4">
    <source>
        <dbReference type="Proteomes" id="UP000593567"/>
    </source>
</evidence>
<keyword evidence="2" id="KW-0472">Membrane</keyword>
<feature type="compositionally biased region" description="Polar residues" evidence="1">
    <location>
        <begin position="1"/>
        <end position="18"/>
    </location>
</feature>
<proteinExistence type="predicted"/>
<gene>
    <name evidence="3" type="ORF">EB796_000362</name>
</gene>
<comment type="caution">
    <text evidence="3">The sequence shown here is derived from an EMBL/GenBank/DDBJ whole genome shotgun (WGS) entry which is preliminary data.</text>
</comment>
<keyword evidence="2" id="KW-1133">Transmembrane helix</keyword>
<dbReference type="OrthoDB" id="274683at2759"/>
<protein>
    <submittedName>
        <fullName evidence="3">Uncharacterized protein</fullName>
    </submittedName>
</protein>
<accession>A0A7J7KTA0</accession>
<feature type="compositionally biased region" description="Polar residues" evidence="1">
    <location>
        <begin position="64"/>
        <end position="111"/>
    </location>
</feature>
<dbReference type="EMBL" id="VXIV02000058">
    <property type="protein sequence ID" value="KAF6041333.1"/>
    <property type="molecule type" value="Genomic_DNA"/>
</dbReference>
<reference evidence="3" key="1">
    <citation type="submission" date="2020-06" db="EMBL/GenBank/DDBJ databases">
        <title>Draft genome of Bugula neritina, a colonial animal packing powerful symbionts and potential medicines.</title>
        <authorList>
            <person name="Rayko M."/>
        </authorList>
    </citation>
    <scope>NUCLEOTIDE SEQUENCE [LARGE SCALE GENOMIC DNA]</scope>
    <source>
        <strain evidence="3">Kwan_BN1</strain>
    </source>
</reference>
<evidence type="ECO:0000256" key="2">
    <source>
        <dbReference type="SAM" id="Phobius"/>
    </source>
</evidence>
<dbReference type="AlphaFoldDB" id="A0A7J7KTA0"/>